<dbReference type="AlphaFoldDB" id="A0A8H3A768"/>
<sequence>MFVTLLVPRSPCPLSQGWSYLACLATTSDTATTHVGLAAGSSSPAPESATTTCFRTPLSPSMRSFSPVPRWLRAPLPLPLRDAAVVQCWAVRLSWSGGTATYFHSVIAGQQAGAAALKEFPSQTGTLLIWTVNLVANTHITIQVRDSTGSVQYSPAVFIQNSTDSSCVNSNVSATAFGGSTTTGSSGATSATASATTPAGSASARLLAAAAVLPHPLVLPLRPHQPPAAPTLHLRSPREPLVSLVSPALLALLSSRRTRHAVIRSF</sequence>
<reference evidence="1" key="1">
    <citation type="submission" date="2021-01" db="EMBL/GenBank/DDBJ databases">
        <authorList>
            <person name="Kaushik A."/>
        </authorList>
    </citation>
    <scope>NUCLEOTIDE SEQUENCE</scope>
    <source>
        <strain evidence="1">AG6-10EEA</strain>
    </source>
</reference>
<accession>A0A8H3A768</accession>
<dbReference type="Proteomes" id="UP000663853">
    <property type="component" value="Unassembled WGS sequence"/>
</dbReference>
<name>A0A8H3A768_9AGAM</name>
<organism evidence="1 2">
    <name type="scientific">Rhizoctonia solani</name>
    <dbReference type="NCBI Taxonomy" id="456999"/>
    <lineage>
        <taxon>Eukaryota</taxon>
        <taxon>Fungi</taxon>
        <taxon>Dikarya</taxon>
        <taxon>Basidiomycota</taxon>
        <taxon>Agaricomycotina</taxon>
        <taxon>Agaricomycetes</taxon>
        <taxon>Cantharellales</taxon>
        <taxon>Ceratobasidiaceae</taxon>
        <taxon>Rhizoctonia</taxon>
    </lineage>
</organism>
<evidence type="ECO:0000313" key="2">
    <source>
        <dbReference type="Proteomes" id="UP000663853"/>
    </source>
</evidence>
<proteinExistence type="predicted"/>
<dbReference type="PANTHER" id="PTHR37487:SF2">
    <property type="entry name" value="EXPRESSED PROTEIN"/>
    <property type="match status" value="1"/>
</dbReference>
<comment type="caution">
    <text evidence="1">The sequence shown here is derived from an EMBL/GenBank/DDBJ whole genome shotgun (WGS) entry which is preliminary data.</text>
</comment>
<dbReference type="PANTHER" id="PTHR37487">
    <property type="entry name" value="CHROMOSOME 1, WHOLE GENOME SHOTGUN SEQUENCE"/>
    <property type="match status" value="1"/>
</dbReference>
<gene>
    <name evidence="1" type="ORF">RDB_LOCUS377</name>
</gene>
<dbReference type="EMBL" id="CAJMXA010000003">
    <property type="protein sequence ID" value="CAE6410708.1"/>
    <property type="molecule type" value="Genomic_DNA"/>
</dbReference>
<evidence type="ECO:0000313" key="1">
    <source>
        <dbReference type="EMBL" id="CAE6410708.1"/>
    </source>
</evidence>
<protein>
    <submittedName>
        <fullName evidence="1">Uncharacterized protein</fullName>
    </submittedName>
</protein>